<evidence type="ECO:0000256" key="2">
    <source>
        <dbReference type="ARBA" id="ARBA00022448"/>
    </source>
</evidence>
<dbReference type="SUPFAM" id="SSF103481">
    <property type="entry name" value="Multidrug resistance efflux transporter EmrE"/>
    <property type="match status" value="1"/>
</dbReference>
<dbReference type="PANTHER" id="PTHR30561:SF0">
    <property type="entry name" value="GUANIDINIUM EXPORTER"/>
    <property type="match status" value="1"/>
</dbReference>
<dbReference type="PANTHER" id="PTHR30561">
    <property type="entry name" value="SMR FAMILY PROTON-DEPENDENT DRUG EFFLUX TRANSPORTER SUGE"/>
    <property type="match status" value="1"/>
</dbReference>
<dbReference type="EMBL" id="CP033464">
    <property type="protein sequence ID" value="QDX94888.1"/>
    <property type="molecule type" value="Genomic_DNA"/>
</dbReference>
<evidence type="ECO:0000256" key="7">
    <source>
        <dbReference type="RuleBase" id="RU003942"/>
    </source>
</evidence>
<organism evidence="9 10">
    <name type="scientific">Brevibacillus laterosporus</name>
    <name type="common">Bacillus laterosporus</name>
    <dbReference type="NCBI Taxonomy" id="1465"/>
    <lineage>
        <taxon>Bacteria</taxon>
        <taxon>Bacillati</taxon>
        <taxon>Bacillota</taxon>
        <taxon>Bacilli</taxon>
        <taxon>Bacillales</taxon>
        <taxon>Paenibacillaceae</taxon>
        <taxon>Brevibacillus</taxon>
    </lineage>
</organism>
<dbReference type="Pfam" id="PF00893">
    <property type="entry name" value="Multi_Drug_Res"/>
    <property type="match status" value="1"/>
</dbReference>
<evidence type="ECO:0000256" key="8">
    <source>
        <dbReference type="SAM" id="Phobius"/>
    </source>
</evidence>
<dbReference type="Gene3D" id="1.10.3730.20">
    <property type="match status" value="1"/>
</dbReference>
<evidence type="ECO:0000313" key="9">
    <source>
        <dbReference type="EMBL" id="QDX94888.1"/>
    </source>
</evidence>
<gene>
    <name evidence="9" type="ORF">EEL30_22935</name>
</gene>
<name>A0A518VD25_BRELA</name>
<protein>
    <submittedName>
        <fullName evidence="9">QacE family quaternary ammonium compound efflux SMR transporter</fullName>
    </submittedName>
</protein>
<feature type="transmembrane region" description="Helical" evidence="8">
    <location>
        <begin position="60"/>
        <end position="78"/>
    </location>
</feature>
<accession>A0A518VD25</accession>
<comment type="subcellular location">
    <subcellularLocation>
        <location evidence="1 7">Cell membrane</location>
        <topology evidence="1 7">Multi-pass membrane protein</topology>
    </subcellularLocation>
</comment>
<evidence type="ECO:0000256" key="6">
    <source>
        <dbReference type="ARBA" id="ARBA00023136"/>
    </source>
</evidence>
<dbReference type="OrthoDB" id="21828at2"/>
<evidence type="ECO:0000313" key="10">
    <source>
        <dbReference type="Proteomes" id="UP000319432"/>
    </source>
</evidence>
<sequence length="104" mass="11346">MGWAFLIFAGFFEIIGVLGLKKVSMKHSLSSYLILIGGFGLSFTFLTLSMKSISMGTAYAIWTGIGTVGSALLGMLVYKEPKEWRRVLFILMIVSAAIGLKMIS</sequence>
<dbReference type="GO" id="GO:0005886">
    <property type="term" value="C:plasma membrane"/>
    <property type="evidence" value="ECO:0007669"/>
    <property type="project" value="UniProtKB-SubCell"/>
</dbReference>
<dbReference type="Proteomes" id="UP000319432">
    <property type="component" value="Chromosome"/>
</dbReference>
<dbReference type="InterPro" id="IPR000390">
    <property type="entry name" value="Small_drug/metabolite_transptr"/>
</dbReference>
<keyword evidence="6 8" id="KW-0472">Membrane</keyword>
<dbReference type="InterPro" id="IPR045324">
    <property type="entry name" value="Small_multidrug_res"/>
</dbReference>
<keyword evidence="2" id="KW-0813">Transport</keyword>
<evidence type="ECO:0000256" key="5">
    <source>
        <dbReference type="ARBA" id="ARBA00022989"/>
    </source>
</evidence>
<reference evidence="9 10" key="1">
    <citation type="submission" date="2018-11" db="EMBL/GenBank/DDBJ databases">
        <title>Phylogenetic determinants of toxin gene distribution in genomes of Brevibacillus laterosporus.</title>
        <authorList>
            <person name="Glare T.R."/>
            <person name="Durrant A."/>
            <person name="Berry C."/>
            <person name="Palma L."/>
            <person name="Ormskirk M."/>
            <person name="Cox M.O."/>
        </authorList>
    </citation>
    <scope>NUCLEOTIDE SEQUENCE [LARGE SCALE GENOMIC DNA]</scope>
    <source>
        <strain evidence="9 10">1821L</strain>
    </source>
</reference>
<comment type="similarity">
    <text evidence="7">Belongs to the drug/metabolite transporter (DMT) superfamily. Small multidrug resistance (SMR) (TC 2.A.7.1) family.</text>
</comment>
<evidence type="ECO:0000256" key="4">
    <source>
        <dbReference type="ARBA" id="ARBA00022692"/>
    </source>
</evidence>
<feature type="transmembrane region" description="Helical" evidence="8">
    <location>
        <begin position="29"/>
        <end position="48"/>
    </location>
</feature>
<feature type="transmembrane region" description="Helical" evidence="8">
    <location>
        <begin position="84"/>
        <end position="103"/>
    </location>
</feature>
<dbReference type="GO" id="GO:0022857">
    <property type="term" value="F:transmembrane transporter activity"/>
    <property type="evidence" value="ECO:0007669"/>
    <property type="project" value="InterPro"/>
</dbReference>
<keyword evidence="5 8" id="KW-1133">Transmembrane helix</keyword>
<evidence type="ECO:0000256" key="1">
    <source>
        <dbReference type="ARBA" id="ARBA00004651"/>
    </source>
</evidence>
<evidence type="ECO:0000256" key="3">
    <source>
        <dbReference type="ARBA" id="ARBA00022475"/>
    </source>
</evidence>
<keyword evidence="4 7" id="KW-0812">Transmembrane</keyword>
<keyword evidence="3" id="KW-1003">Cell membrane</keyword>
<dbReference type="AlphaFoldDB" id="A0A518VD25"/>
<keyword evidence="10" id="KW-1185">Reference proteome</keyword>
<dbReference type="InterPro" id="IPR037185">
    <property type="entry name" value="EmrE-like"/>
</dbReference>
<proteinExistence type="inferred from homology"/>